<dbReference type="PANTHER" id="PTHR40730">
    <property type="entry name" value="TRANSCRIPTIONAL REGULATOR PROTEIN-LIKE PROTEIN"/>
    <property type="match status" value="1"/>
</dbReference>
<sequence>MHQKIELPCEYAAKNIFPSIRASIAKILVEEYKMSKYSVAKMLGATPAAVSYYISGKRGEKFVDRIIRDEEIYSIVREAASLLVEAHEREEKSDEKELMGKLQVLMCKACSRLNMLAQKYGCPALMFTR</sequence>
<dbReference type="Proteomes" id="UP000291213">
    <property type="component" value="Unassembled WGS sequence"/>
</dbReference>
<evidence type="ECO:0000313" key="2">
    <source>
        <dbReference type="Proteomes" id="UP000291213"/>
    </source>
</evidence>
<dbReference type="AlphaFoldDB" id="A0A401HAD8"/>
<comment type="caution">
    <text evidence="1">The sequence shown here is derived from an EMBL/GenBank/DDBJ whole genome shotgun (WGS) entry which is preliminary data.</text>
</comment>
<name>A0A401HAD8_AERPX</name>
<evidence type="ECO:0008006" key="3">
    <source>
        <dbReference type="Google" id="ProtNLM"/>
    </source>
</evidence>
<gene>
    <name evidence="1" type="ORF">apy_10040</name>
</gene>
<reference evidence="1 2" key="1">
    <citation type="submission" date="2017-02" db="EMBL/GenBank/DDBJ databases">
        <title>isolation and characterization of a novel temperate virus Aeropyrum globular virus 1 infecting hyperthermophilic archaeon Aeropyrum.</title>
        <authorList>
            <person name="Yumiya M."/>
            <person name="Yoshida T."/>
            <person name="Sako Y."/>
        </authorList>
    </citation>
    <scope>NUCLEOTIDE SEQUENCE [LARGE SCALE GENOMIC DNA]</scope>
    <source>
        <strain evidence="1 2">YK1-12-2013</strain>
    </source>
</reference>
<protein>
    <recommendedName>
        <fullName evidence="3">Transcriptional regulator</fullName>
    </recommendedName>
</protein>
<proteinExistence type="predicted"/>
<dbReference type="EMBL" id="BDMD01000051">
    <property type="protein sequence ID" value="GBF09279.1"/>
    <property type="molecule type" value="Genomic_DNA"/>
</dbReference>
<dbReference type="OrthoDB" id="42697at2157"/>
<dbReference type="RefSeq" id="WP_131160268.1">
    <property type="nucleotide sequence ID" value="NZ_BDMD01000051.1"/>
</dbReference>
<organism evidence="1 2">
    <name type="scientific">Aeropyrum pernix</name>
    <dbReference type="NCBI Taxonomy" id="56636"/>
    <lineage>
        <taxon>Archaea</taxon>
        <taxon>Thermoproteota</taxon>
        <taxon>Thermoprotei</taxon>
        <taxon>Desulfurococcales</taxon>
        <taxon>Desulfurococcaceae</taxon>
        <taxon>Aeropyrum</taxon>
    </lineage>
</organism>
<accession>A0A401HAD8</accession>
<evidence type="ECO:0000313" key="1">
    <source>
        <dbReference type="EMBL" id="GBF09279.1"/>
    </source>
</evidence>
<dbReference type="PANTHER" id="PTHR40730:SF3">
    <property type="entry name" value="HTH CRO_C1-TYPE DOMAIN-CONTAINING PROTEIN"/>
    <property type="match status" value="1"/>
</dbReference>